<comment type="subcellular location">
    <subcellularLocation>
        <location evidence="1">Membrane</location>
        <topology evidence="1">Multi-pass membrane protein</topology>
    </subcellularLocation>
</comment>
<feature type="domain" description="EamA" evidence="8">
    <location>
        <begin position="2"/>
        <end position="127"/>
    </location>
</feature>
<dbReference type="SUPFAM" id="SSF103481">
    <property type="entry name" value="Multidrug resistance efflux transporter EmrE"/>
    <property type="match status" value="2"/>
</dbReference>
<feature type="transmembrane region" description="Helical" evidence="7">
    <location>
        <begin position="256"/>
        <end position="274"/>
    </location>
</feature>
<keyword evidence="3 7" id="KW-0812">Transmembrane</keyword>
<feature type="transmembrane region" description="Helical" evidence="7">
    <location>
        <begin position="55"/>
        <end position="73"/>
    </location>
</feature>
<name>A0A8H9M486_9PSEU</name>
<organism evidence="9 10">
    <name type="scientific">Amycolatopsis bartoniae</name>
    <dbReference type="NCBI Taxonomy" id="941986"/>
    <lineage>
        <taxon>Bacteria</taxon>
        <taxon>Bacillati</taxon>
        <taxon>Actinomycetota</taxon>
        <taxon>Actinomycetes</taxon>
        <taxon>Pseudonocardiales</taxon>
        <taxon>Pseudonocardiaceae</taxon>
        <taxon>Amycolatopsis</taxon>
    </lineage>
</organism>
<evidence type="ECO:0000256" key="4">
    <source>
        <dbReference type="ARBA" id="ARBA00022989"/>
    </source>
</evidence>
<evidence type="ECO:0000313" key="10">
    <source>
        <dbReference type="Proteomes" id="UP000658656"/>
    </source>
</evidence>
<dbReference type="Pfam" id="PF00892">
    <property type="entry name" value="EamA"/>
    <property type="match status" value="2"/>
</dbReference>
<feature type="transmembrane region" description="Helical" evidence="7">
    <location>
        <begin position="200"/>
        <end position="222"/>
    </location>
</feature>
<dbReference type="PANTHER" id="PTHR32322:SF2">
    <property type="entry name" value="EAMA DOMAIN-CONTAINING PROTEIN"/>
    <property type="match status" value="1"/>
</dbReference>
<comment type="similarity">
    <text evidence="2">Belongs to the EamA transporter family.</text>
</comment>
<dbReference type="InterPro" id="IPR037185">
    <property type="entry name" value="EmrE-like"/>
</dbReference>
<proteinExistence type="inferred from homology"/>
<reference evidence="9" key="1">
    <citation type="journal article" date="2014" name="Int. J. Syst. Evol. Microbiol.">
        <title>Complete genome sequence of Corynebacterium casei LMG S-19264T (=DSM 44701T), isolated from a smear-ripened cheese.</title>
        <authorList>
            <consortium name="US DOE Joint Genome Institute (JGI-PGF)"/>
            <person name="Walter F."/>
            <person name="Albersmeier A."/>
            <person name="Kalinowski J."/>
            <person name="Ruckert C."/>
        </authorList>
    </citation>
    <scope>NUCLEOTIDE SEQUENCE</scope>
    <source>
        <strain evidence="9">CGMCC 4.7679</strain>
    </source>
</reference>
<dbReference type="EMBL" id="BNAV01000002">
    <property type="protein sequence ID" value="GHF45966.1"/>
    <property type="molecule type" value="Genomic_DNA"/>
</dbReference>
<dbReference type="AlphaFoldDB" id="A0A8H9M486"/>
<feature type="transmembrane region" description="Helical" evidence="7">
    <location>
        <begin position="138"/>
        <end position="157"/>
    </location>
</feature>
<feature type="domain" description="EamA" evidence="8">
    <location>
        <begin position="139"/>
        <end position="273"/>
    </location>
</feature>
<dbReference type="InterPro" id="IPR050638">
    <property type="entry name" value="AA-Vitamin_Transporters"/>
</dbReference>
<feature type="transmembrane region" description="Helical" evidence="7">
    <location>
        <begin position="169"/>
        <end position="188"/>
    </location>
</feature>
<evidence type="ECO:0000313" key="9">
    <source>
        <dbReference type="EMBL" id="GHF45966.1"/>
    </source>
</evidence>
<keyword evidence="4 7" id="KW-1133">Transmembrane helix</keyword>
<dbReference type="OrthoDB" id="9809509at2"/>
<sequence>MWTVVLGAGLVLLWSSGFVGATMGTASATAITLLAWRFLVAGGLLLAWRRPRITPLQVALGLLSQGGYLFGVYEAADLGVAAGTSALIAALQPVVTAVFGQRLLGERAGPRQWVGLVIGLGGVALVVGDDLAGSIAPLWAYALPFGSMLALVAATLIERRVSPTTSVGDSLVVQCGTSAVLFAGLAAVTGQLVPPMTGSFWFAVGWIVVLSTFGAYGCYWALLRRTSATTVSSLLYLTPPTTMLLAWLMFGQGLTGRGLLGLAICLVGVVLVLLPRKLSVPRGRMSPCCSPTSSPLPRHSPPRDRGRRKSRRWRS</sequence>
<reference evidence="9" key="2">
    <citation type="submission" date="2020-09" db="EMBL/GenBank/DDBJ databases">
        <authorList>
            <person name="Sun Q."/>
            <person name="Zhou Y."/>
        </authorList>
    </citation>
    <scope>NUCLEOTIDE SEQUENCE</scope>
    <source>
        <strain evidence="9">CGMCC 4.7679</strain>
    </source>
</reference>
<dbReference type="InterPro" id="IPR000620">
    <property type="entry name" value="EamA_dom"/>
</dbReference>
<feature type="compositionally biased region" description="Low complexity" evidence="6">
    <location>
        <begin position="286"/>
        <end position="297"/>
    </location>
</feature>
<dbReference type="PANTHER" id="PTHR32322">
    <property type="entry name" value="INNER MEMBRANE TRANSPORTER"/>
    <property type="match status" value="1"/>
</dbReference>
<evidence type="ECO:0000256" key="5">
    <source>
        <dbReference type="ARBA" id="ARBA00023136"/>
    </source>
</evidence>
<evidence type="ECO:0000256" key="6">
    <source>
        <dbReference type="SAM" id="MobiDB-lite"/>
    </source>
</evidence>
<dbReference type="Gene3D" id="1.10.3730.20">
    <property type="match status" value="1"/>
</dbReference>
<feature type="transmembrane region" description="Helical" evidence="7">
    <location>
        <begin position="113"/>
        <end position="132"/>
    </location>
</feature>
<keyword evidence="10" id="KW-1185">Reference proteome</keyword>
<evidence type="ECO:0000256" key="1">
    <source>
        <dbReference type="ARBA" id="ARBA00004141"/>
    </source>
</evidence>
<gene>
    <name evidence="9" type="ORF">GCM10017566_18800</name>
</gene>
<keyword evidence="5 7" id="KW-0472">Membrane</keyword>
<comment type="caution">
    <text evidence="9">The sequence shown here is derived from an EMBL/GenBank/DDBJ whole genome shotgun (WGS) entry which is preliminary data.</text>
</comment>
<evidence type="ECO:0000256" key="7">
    <source>
        <dbReference type="SAM" id="Phobius"/>
    </source>
</evidence>
<dbReference type="GO" id="GO:0016020">
    <property type="term" value="C:membrane"/>
    <property type="evidence" value="ECO:0007669"/>
    <property type="project" value="UniProtKB-SubCell"/>
</dbReference>
<feature type="transmembrane region" description="Helical" evidence="7">
    <location>
        <begin position="30"/>
        <end position="48"/>
    </location>
</feature>
<protein>
    <submittedName>
        <fullName evidence="9">Membrane protein</fullName>
    </submittedName>
</protein>
<evidence type="ECO:0000256" key="2">
    <source>
        <dbReference type="ARBA" id="ARBA00007362"/>
    </source>
</evidence>
<feature type="transmembrane region" description="Helical" evidence="7">
    <location>
        <begin position="79"/>
        <end position="101"/>
    </location>
</feature>
<feature type="compositionally biased region" description="Basic residues" evidence="6">
    <location>
        <begin position="305"/>
        <end position="315"/>
    </location>
</feature>
<evidence type="ECO:0000259" key="8">
    <source>
        <dbReference type="Pfam" id="PF00892"/>
    </source>
</evidence>
<dbReference type="Proteomes" id="UP000658656">
    <property type="component" value="Unassembled WGS sequence"/>
</dbReference>
<feature type="region of interest" description="Disordered" evidence="6">
    <location>
        <begin position="281"/>
        <end position="315"/>
    </location>
</feature>
<accession>A0A8H9M486</accession>
<evidence type="ECO:0000256" key="3">
    <source>
        <dbReference type="ARBA" id="ARBA00022692"/>
    </source>
</evidence>
<feature type="transmembrane region" description="Helical" evidence="7">
    <location>
        <begin position="234"/>
        <end position="250"/>
    </location>
</feature>
<dbReference type="RefSeq" id="WP_145934055.1">
    <property type="nucleotide sequence ID" value="NZ_BNAV01000002.1"/>
</dbReference>